<sequence length="96" mass="10316">MNLGITSYDGVPKIGISSNMLCAEAKVQPRLGSYIINSSPVLSSSTSTSLRSGHRNRRFRSLISFLLSSSGELGFFVCNHGGGFGAIYQLSFCSFK</sequence>
<organism evidence="1 2">
    <name type="scientific">Tagetes erecta</name>
    <name type="common">African marigold</name>
    <dbReference type="NCBI Taxonomy" id="13708"/>
    <lineage>
        <taxon>Eukaryota</taxon>
        <taxon>Viridiplantae</taxon>
        <taxon>Streptophyta</taxon>
        <taxon>Embryophyta</taxon>
        <taxon>Tracheophyta</taxon>
        <taxon>Spermatophyta</taxon>
        <taxon>Magnoliopsida</taxon>
        <taxon>eudicotyledons</taxon>
        <taxon>Gunneridae</taxon>
        <taxon>Pentapetalae</taxon>
        <taxon>asterids</taxon>
        <taxon>campanulids</taxon>
        <taxon>Asterales</taxon>
        <taxon>Asteraceae</taxon>
        <taxon>Asteroideae</taxon>
        <taxon>Heliantheae alliance</taxon>
        <taxon>Tageteae</taxon>
        <taxon>Tagetes</taxon>
    </lineage>
</organism>
<evidence type="ECO:0000313" key="2">
    <source>
        <dbReference type="Proteomes" id="UP001229421"/>
    </source>
</evidence>
<dbReference type="EMBL" id="JAUHHV010000001">
    <property type="protein sequence ID" value="KAK1435765.1"/>
    <property type="molecule type" value="Genomic_DNA"/>
</dbReference>
<accession>A0AAD8P1K6</accession>
<gene>
    <name evidence="1" type="ORF">QVD17_01534</name>
</gene>
<dbReference type="Proteomes" id="UP001229421">
    <property type="component" value="Unassembled WGS sequence"/>
</dbReference>
<keyword evidence="2" id="KW-1185">Reference proteome</keyword>
<comment type="caution">
    <text evidence="1">The sequence shown here is derived from an EMBL/GenBank/DDBJ whole genome shotgun (WGS) entry which is preliminary data.</text>
</comment>
<reference evidence="1" key="1">
    <citation type="journal article" date="2023" name="bioRxiv">
        <title>Improved chromosome-level genome assembly for marigold (Tagetes erecta).</title>
        <authorList>
            <person name="Jiang F."/>
            <person name="Yuan L."/>
            <person name="Wang S."/>
            <person name="Wang H."/>
            <person name="Xu D."/>
            <person name="Wang A."/>
            <person name="Fan W."/>
        </authorList>
    </citation>
    <scope>NUCLEOTIDE SEQUENCE</scope>
    <source>
        <strain evidence="1">WSJ</strain>
        <tissue evidence="1">Leaf</tissue>
    </source>
</reference>
<evidence type="ECO:0000313" key="1">
    <source>
        <dbReference type="EMBL" id="KAK1435765.1"/>
    </source>
</evidence>
<dbReference type="AlphaFoldDB" id="A0AAD8P1K6"/>
<name>A0AAD8P1K6_TARER</name>
<proteinExistence type="predicted"/>
<protein>
    <submittedName>
        <fullName evidence="1">Uncharacterized protein</fullName>
    </submittedName>
</protein>